<dbReference type="EMBL" id="OU015567">
    <property type="protein sequence ID" value="CAG5110152.1"/>
    <property type="molecule type" value="Genomic_DNA"/>
</dbReference>
<dbReference type="Pfam" id="PF00106">
    <property type="entry name" value="adh_short"/>
    <property type="match status" value="1"/>
</dbReference>
<proteinExistence type="inferred from homology"/>
<dbReference type="InterPro" id="IPR002347">
    <property type="entry name" value="SDR_fam"/>
</dbReference>
<dbReference type="PRINTS" id="PR00081">
    <property type="entry name" value="GDHRDH"/>
</dbReference>
<dbReference type="InterPro" id="IPR036291">
    <property type="entry name" value="NAD(P)-bd_dom_sf"/>
</dbReference>
<dbReference type="PANTHER" id="PTHR24320:SF148">
    <property type="entry name" value="NAD(P)-BINDING ROSSMANN-FOLD SUPERFAMILY PROTEIN"/>
    <property type="match status" value="1"/>
</dbReference>
<evidence type="ECO:0000313" key="3">
    <source>
        <dbReference type="EMBL" id="CAG5110152.1"/>
    </source>
</evidence>
<evidence type="ECO:0000313" key="4">
    <source>
        <dbReference type="Proteomes" id="UP001158576"/>
    </source>
</evidence>
<keyword evidence="4" id="KW-1185">Reference proteome</keyword>
<dbReference type="Proteomes" id="UP001158576">
    <property type="component" value="Chromosome 2"/>
</dbReference>
<dbReference type="Gene3D" id="3.40.50.720">
    <property type="entry name" value="NAD(P)-binding Rossmann-like Domain"/>
    <property type="match status" value="1"/>
</dbReference>
<sequence>MVFWLGSAWFDREQKHRLDGKLVAITGASCGIGLSTAIMCAQRGASLLLLCRNQEKMSAAAEEIRQKSPGAKILEFQLDLADTKTVSRAIKDIKDRKIMIDVLVLNAGLYYYDKTECLYNINSVQVVNHYSHFYLLNELLGNLKGTEDDPARVVALSSMAHMGATGDGKFWKTYSSPEELTATLGTSIHKIGMQAYCESKLANILHMREMAKRHPSIKFMSVHPGVVNSSFADKIIETDGATDTWFGWLMSSRFCKWLFPLLIKSSDQGAQTSMYCICSPDAESWHYYKECAQAQVKIKGMLKPIETHDEQLKIISDDLEDFSKEKAIIRFIESQKVCQTVISYKPEFFSIADRLCTEINGTIADAPFEVGLKSRKLPAEAFSVKCFWTTGNVTKNGEYVGPAIYENAALDKFDEIKRFVEEELNVLGFVTGDLCLSKPVSSFLFSKGEEDQMSANFFCENTLFDNDGRLVMFHGKPDFCEHLQLNKSFILEHHLFDSDFLGESFVIVNLHEPNQSWIPFWSNFKSGWKANENVDGSEMPFCLEEPEAYHVQYCLPEGESGRWSVQMTTSKTQTASTVCVNSDLTAPCE</sequence>
<reference evidence="3 4" key="1">
    <citation type="submission" date="2021-04" db="EMBL/GenBank/DDBJ databases">
        <authorList>
            <person name="Bliznina A."/>
        </authorList>
    </citation>
    <scope>NUCLEOTIDE SEQUENCE [LARGE SCALE GENOMIC DNA]</scope>
</reference>
<organism evidence="3 4">
    <name type="scientific">Oikopleura dioica</name>
    <name type="common">Tunicate</name>
    <dbReference type="NCBI Taxonomy" id="34765"/>
    <lineage>
        <taxon>Eukaryota</taxon>
        <taxon>Metazoa</taxon>
        <taxon>Chordata</taxon>
        <taxon>Tunicata</taxon>
        <taxon>Appendicularia</taxon>
        <taxon>Copelata</taxon>
        <taxon>Oikopleuridae</taxon>
        <taxon>Oikopleura</taxon>
    </lineage>
</organism>
<dbReference type="PANTHER" id="PTHR24320">
    <property type="entry name" value="RETINOL DEHYDROGENASE"/>
    <property type="match status" value="1"/>
</dbReference>
<comment type="similarity">
    <text evidence="1">Belongs to the short-chain dehydrogenases/reductases (SDR) family.</text>
</comment>
<accession>A0ABN7T3D6</accession>
<keyword evidence="2" id="KW-0560">Oxidoreductase</keyword>
<name>A0ABN7T3D6_OIKDI</name>
<dbReference type="SUPFAM" id="SSF51735">
    <property type="entry name" value="NAD(P)-binding Rossmann-fold domains"/>
    <property type="match status" value="1"/>
</dbReference>
<evidence type="ECO:0000256" key="1">
    <source>
        <dbReference type="ARBA" id="ARBA00006484"/>
    </source>
</evidence>
<protein>
    <submittedName>
        <fullName evidence="3">Oidioi.mRNA.OKI2018_I69.chr2.g4583.t1.cds</fullName>
    </submittedName>
</protein>
<evidence type="ECO:0000256" key="2">
    <source>
        <dbReference type="ARBA" id="ARBA00023002"/>
    </source>
</evidence>
<gene>
    <name evidence="3" type="ORF">OKIOD_LOCUS13348</name>
</gene>